<comment type="caution">
    <text evidence="1">The sequence shown here is derived from an EMBL/GenBank/DDBJ whole genome shotgun (WGS) entry which is preliminary data.</text>
</comment>
<accession>A0AAE1AQQ7</accession>
<evidence type="ECO:0000313" key="1">
    <source>
        <dbReference type="EMBL" id="KAK3792123.1"/>
    </source>
</evidence>
<dbReference type="AlphaFoldDB" id="A0AAE1AQQ7"/>
<protein>
    <submittedName>
        <fullName evidence="1">Uncharacterized protein</fullName>
    </submittedName>
</protein>
<dbReference type="EMBL" id="JAWDGP010001389">
    <property type="protein sequence ID" value="KAK3792123.1"/>
    <property type="molecule type" value="Genomic_DNA"/>
</dbReference>
<keyword evidence="2" id="KW-1185">Reference proteome</keyword>
<reference evidence="1" key="1">
    <citation type="journal article" date="2023" name="G3 (Bethesda)">
        <title>A reference genome for the long-term kleptoplast-retaining sea slug Elysia crispata morphotype clarki.</title>
        <authorList>
            <person name="Eastman K.E."/>
            <person name="Pendleton A.L."/>
            <person name="Shaikh M.A."/>
            <person name="Suttiyut T."/>
            <person name="Ogas R."/>
            <person name="Tomko P."/>
            <person name="Gavelis G."/>
            <person name="Widhalm J.R."/>
            <person name="Wisecaver J.H."/>
        </authorList>
    </citation>
    <scope>NUCLEOTIDE SEQUENCE</scope>
    <source>
        <strain evidence="1">ECLA1</strain>
    </source>
</reference>
<name>A0AAE1AQQ7_9GAST</name>
<evidence type="ECO:0000313" key="2">
    <source>
        <dbReference type="Proteomes" id="UP001283361"/>
    </source>
</evidence>
<gene>
    <name evidence="1" type="ORF">RRG08_055386</name>
</gene>
<sequence length="68" mass="7385">MADKVRPQRNPPKREGVQWSADLSADILLCGLALLFLRPTVSSPTSHCEPCVKHYAPALREALCASPA</sequence>
<organism evidence="1 2">
    <name type="scientific">Elysia crispata</name>
    <name type="common">lettuce slug</name>
    <dbReference type="NCBI Taxonomy" id="231223"/>
    <lineage>
        <taxon>Eukaryota</taxon>
        <taxon>Metazoa</taxon>
        <taxon>Spiralia</taxon>
        <taxon>Lophotrochozoa</taxon>
        <taxon>Mollusca</taxon>
        <taxon>Gastropoda</taxon>
        <taxon>Heterobranchia</taxon>
        <taxon>Euthyneura</taxon>
        <taxon>Panpulmonata</taxon>
        <taxon>Sacoglossa</taxon>
        <taxon>Placobranchoidea</taxon>
        <taxon>Plakobranchidae</taxon>
        <taxon>Elysia</taxon>
    </lineage>
</organism>
<dbReference type="Proteomes" id="UP001283361">
    <property type="component" value="Unassembled WGS sequence"/>
</dbReference>
<proteinExistence type="predicted"/>